<comment type="caution">
    <text evidence="2">The sequence shown here is derived from an EMBL/GenBank/DDBJ whole genome shotgun (WGS) entry which is preliminary data.</text>
</comment>
<dbReference type="Gene3D" id="3.90.550.10">
    <property type="entry name" value="Spore Coat Polysaccharide Biosynthesis Protein SpsA, Chain A"/>
    <property type="match status" value="1"/>
</dbReference>
<dbReference type="AlphaFoldDB" id="A0A1F5H6A5"/>
<evidence type="ECO:0000313" key="3">
    <source>
        <dbReference type="Proteomes" id="UP000177039"/>
    </source>
</evidence>
<dbReference type="InterPro" id="IPR029044">
    <property type="entry name" value="Nucleotide-diphossugar_trans"/>
</dbReference>
<feature type="domain" description="Glycosyltransferase 2-like" evidence="1">
    <location>
        <begin position="7"/>
        <end position="129"/>
    </location>
</feature>
<dbReference type="PANTHER" id="PTHR10859:SF91">
    <property type="entry name" value="DOLICHYL-PHOSPHATE BETA-GLUCOSYLTRANSFERASE"/>
    <property type="match status" value="1"/>
</dbReference>
<proteinExistence type="predicted"/>
<gene>
    <name evidence="2" type="ORF">A3B54_03155</name>
</gene>
<dbReference type="EMBL" id="MFBT01000012">
    <property type="protein sequence ID" value="OGD99660.1"/>
    <property type="molecule type" value="Genomic_DNA"/>
</dbReference>
<dbReference type="GO" id="GO:0006487">
    <property type="term" value="P:protein N-linked glycosylation"/>
    <property type="evidence" value="ECO:0007669"/>
    <property type="project" value="TreeGrafter"/>
</dbReference>
<dbReference type="InterPro" id="IPR001173">
    <property type="entry name" value="Glyco_trans_2-like"/>
</dbReference>
<accession>A0A1F5H6A5</accession>
<dbReference type="Pfam" id="PF00535">
    <property type="entry name" value="Glycos_transf_2"/>
    <property type="match status" value="1"/>
</dbReference>
<dbReference type="SUPFAM" id="SSF53448">
    <property type="entry name" value="Nucleotide-diphospho-sugar transferases"/>
    <property type="match status" value="1"/>
</dbReference>
<dbReference type="Proteomes" id="UP000177039">
    <property type="component" value="Unassembled WGS sequence"/>
</dbReference>
<dbReference type="PANTHER" id="PTHR10859">
    <property type="entry name" value="GLYCOSYL TRANSFERASE"/>
    <property type="match status" value="1"/>
</dbReference>
<protein>
    <recommendedName>
        <fullName evidence="1">Glycosyltransferase 2-like domain-containing protein</fullName>
    </recommendedName>
</protein>
<reference evidence="2 3" key="1">
    <citation type="journal article" date="2016" name="Nat. Commun.">
        <title>Thousands of microbial genomes shed light on interconnected biogeochemical processes in an aquifer system.</title>
        <authorList>
            <person name="Anantharaman K."/>
            <person name="Brown C.T."/>
            <person name="Hug L.A."/>
            <person name="Sharon I."/>
            <person name="Castelle C.J."/>
            <person name="Probst A.J."/>
            <person name="Thomas B.C."/>
            <person name="Singh A."/>
            <person name="Wilkins M.J."/>
            <person name="Karaoz U."/>
            <person name="Brodie E.L."/>
            <person name="Williams K.H."/>
            <person name="Hubbard S.S."/>
            <person name="Banfield J.F."/>
        </authorList>
    </citation>
    <scope>NUCLEOTIDE SEQUENCE [LARGE SCALE GENOMIC DNA]</scope>
</reference>
<evidence type="ECO:0000259" key="1">
    <source>
        <dbReference type="Pfam" id="PF00535"/>
    </source>
</evidence>
<evidence type="ECO:0000313" key="2">
    <source>
        <dbReference type="EMBL" id="OGD99660.1"/>
    </source>
</evidence>
<dbReference type="CDD" id="cd04179">
    <property type="entry name" value="DPM_DPG-synthase_like"/>
    <property type="match status" value="1"/>
</dbReference>
<name>A0A1F5H6A5_9BACT</name>
<sequence length="253" mass="28845">MANVDLSIICACYNEGPTLEKSVNQIVRVLEKINKKWEILFVEDKSTDDTKKTVEKLTEQIKTTKAIYHASNQGRGKTVADGIKAAKGAICGYLDVDLEVSCDYIPIFIDEIEKGADMVVGKRFYEGGLKSVVRFLVSKIYAQIVKLLLKVPVEDTETGYKFFNRYKILPVLSKVRDKGWFWDTEICAWTYWAGLKISQVPVLFIRRSDKKSTVRLIPDTWNYFVKIVKFRSQIPNFSSTTSSKRTTSEELGP</sequence>
<organism evidence="2 3">
    <name type="scientific">Candidatus Curtissbacteria bacterium RIFCSPLOWO2_01_FULL_42_50</name>
    <dbReference type="NCBI Taxonomy" id="1797730"/>
    <lineage>
        <taxon>Bacteria</taxon>
        <taxon>Candidatus Curtissiibacteriota</taxon>
    </lineage>
</organism>